<organism evidence="2 3">
    <name type="scientific">Epilithonimonas hungarica</name>
    <dbReference type="NCBI Taxonomy" id="454006"/>
    <lineage>
        <taxon>Bacteria</taxon>
        <taxon>Pseudomonadati</taxon>
        <taxon>Bacteroidota</taxon>
        <taxon>Flavobacteriia</taxon>
        <taxon>Flavobacteriales</taxon>
        <taxon>Weeksellaceae</taxon>
        <taxon>Chryseobacterium group</taxon>
        <taxon>Epilithonimonas</taxon>
    </lineage>
</organism>
<keyword evidence="3" id="KW-1185">Reference proteome</keyword>
<protein>
    <submittedName>
        <fullName evidence="2">Metallopeptidase toxin 4</fullName>
    </submittedName>
</protein>
<proteinExistence type="predicted"/>
<reference evidence="3" key="1">
    <citation type="submission" date="2016-10" db="EMBL/GenBank/DDBJ databases">
        <authorList>
            <person name="Varghese N."/>
            <person name="Submissions S."/>
        </authorList>
    </citation>
    <scope>NUCLEOTIDE SEQUENCE [LARGE SCALE GENOMIC DNA]</scope>
    <source>
        <strain evidence="3">DSM 19684</strain>
    </source>
</reference>
<accession>A0A1G7PJQ5</accession>
<dbReference type="AlphaFoldDB" id="A0A1G7PJQ5"/>
<evidence type="ECO:0000259" key="1">
    <source>
        <dbReference type="Pfam" id="PF15640"/>
    </source>
</evidence>
<sequence>MAFFVSQTAKFVKVQTAEAYHTVSKAFIELFELIKVGGQKLKNFVDDIWKKIADWFLKNKELVLSRYEKIANITAKELDWMASRRIGNLGGNILKETQIRKLRGILKQKGIQLIVDGDINSIAKLFKPIDKFKSLDELLFFMKTSKTPKVGLFHAGTKQMILTKDCTEIVAFHEMCHLKHFEEVGDIAYKGFNRLEKEMYVWKQILANRGKWTKAELKESLRYINEIRTEEYGLTQLKIK</sequence>
<dbReference type="InterPro" id="IPR028912">
    <property type="entry name" value="Tox-MPTase4_dom"/>
</dbReference>
<name>A0A1G7PJQ5_9FLAO</name>
<evidence type="ECO:0000313" key="3">
    <source>
        <dbReference type="Proteomes" id="UP000199203"/>
    </source>
</evidence>
<feature type="domain" description="Tox-MPTase4" evidence="1">
    <location>
        <begin position="149"/>
        <end position="229"/>
    </location>
</feature>
<dbReference type="STRING" id="454006.SAMN05421825_2295"/>
<dbReference type="RefSeq" id="WP_175487176.1">
    <property type="nucleotide sequence ID" value="NZ_FNBH01000002.1"/>
</dbReference>
<dbReference type="Proteomes" id="UP000199203">
    <property type="component" value="Unassembled WGS sequence"/>
</dbReference>
<gene>
    <name evidence="2" type="ORF">SAMN05421825_2295</name>
</gene>
<dbReference type="Pfam" id="PF15640">
    <property type="entry name" value="Tox-MPTase4"/>
    <property type="match status" value="1"/>
</dbReference>
<dbReference type="EMBL" id="FNBH01000002">
    <property type="protein sequence ID" value="SDF85640.1"/>
    <property type="molecule type" value="Genomic_DNA"/>
</dbReference>
<evidence type="ECO:0000313" key="2">
    <source>
        <dbReference type="EMBL" id="SDF85640.1"/>
    </source>
</evidence>